<dbReference type="PANTHER" id="PTHR23026:SF123">
    <property type="entry name" value="NAD(P)H NITROREDUCTASE RV3131-RELATED"/>
    <property type="match status" value="1"/>
</dbReference>
<dbReference type="AlphaFoldDB" id="A0A1H6CJJ3"/>
<name>A0A1H6CJJ3_9ACTN</name>
<dbReference type="Proteomes" id="UP000236723">
    <property type="component" value="Unassembled WGS sequence"/>
</dbReference>
<dbReference type="PANTHER" id="PTHR23026">
    <property type="entry name" value="NADPH NITROREDUCTASE"/>
    <property type="match status" value="1"/>
</dbReference>
<proteinExistence type="predicted"/>
<organism evidence="1 2">
    <name type="scientific">Thermomonospora echinospora</name>
    <dbReference type="NCBI Taxonomy" id="1992"/>
    <lineage>
        <taxon>Bacteria</taxon>
        <taxon>Bacillati</taxon>
        <taxon>Actinomycetota</taxon>
        <taxon>Actinomycetes</taxon>
        <taxon>Streptosporangiales</taxon>
        <taxon>Thermomonosporaceae</taxon>
        <taxon>Thermomonospora</taxon>
    </lineage>
</organism>
<dbReference type="InterPro" id="IPR050627">
    <property type="entry name" value="Nitroreductase/BluB"/>
</dbReference>
<sequence length="335" mass="37095">MAGTVVSPSQDELVGCVDAAVQAPSIHNSQPWQFLLVPGGVEVHSDPSRRLPAVDPQGRSMHISLGAAVLNLRLAVRYLGRREHTELLPDPRDRRHVATVRAGERYTPGGDDEELYEAIPHRRSNRSPFEDVPPPPGALEPLITAAAAEGAELRFLDQDESDFLLYLALMADERRRESPAYRRELYNWVTDDPYRDDGIPLAAVGPWTEGGPVSLRDLAPDREVPGRASVRLEREPTVAVLTVRGEDAPPQWLRAGQAMQRVWLDATRRGLAVSVFTTPLEDPELRDALRRPSDPITYVAFRLGYAPPAAATPRRPVDEVIAYTRPVPIRPPHLG</sequence>
<dbReference type="SUPFAM" id="SSF55469">
    <property type="entry name" value="FMN-dependent nitroreductase-like"/>
    <property type="match status" value="2"/>
</dbReference>
<gene>
    <name evidence="1" type="ORF">SAMN04489712_11076</name>
</gene>
<dbReference type="InterPro" id="IPR000415">
    <property type="entry name" value="Nitroreductase-like"/>
</dbReference>
<dbReference type="NCBIfam" id="NF047509">
    <property type="entry name" value="Rv3131_FMN_oxido"/>
    <property type="match status" value="1"/>
</dbReference>
<reference evidence="2" key="1">
    <citation type="submission" date="2016-10" db="EMBL/GenBank/DDBJ databases">
        <authorList>
            <person name="Varghese N."/>
            <person name="Submissions S."/>
        </authorList>
    </citation>
    <scope>NUCLEOTIDE SEQUENCE [LARGE SCALE GENOMIC DNA]</scope>
    <source>
        <strain evidence="2">DSM 43163</strain>
    </source>
</reference>
<dbReference type="GO" id="GO:0016491">
    <property type="term" value="F:oxidoreductase activity"/>
    <property type="evidence" value="ECO:0007669"/>
    <property type="project" value="InterPro"/>
</dbReference>
<accession>A0A1H6CJJ3</accession>
<keyword evidence="2" id="KW-1185">Reference proteome</keyword>
<evidence type="ECO:0000313" key="2">
    <source>
        <dbReference type="Proteomes" id="UP000236723"/>
    </source>
</evidence>
<protein>
    <submittedName>
        <fullName evidence="1">Nitroreductase family protein</fullName>
    </submittedName>
</protein>
<dbReference type="EMBL" id="FNVO01000010">
    <property type="protein sequence ID" value="SEG73139.1"/>
    <property type="molecule type" value="Genomic_DNA"/>
</dbReference>
<evidence type="ECO:0000313" key="1">
    <source>
        <dbReference type="EMBL" id="SEG73139.1"/>
    </source>
</evidence>
<dbReference type="Gene3D" id="3.40.109.10">
    <property type="entry name" value="NADH Oxidase"/>
    <property type="match status" value="2"/>
</dbReference>